<dbReference type="EMBL" id="CAJVCH010043156">
    <property type="protein sequence ID" value="CAG7717073.1"/>
    <property type="molecule type" value="Genomic_DNA"/>
</dbReference>
<evidence type="ECO:0000313" key="3">
    <source>
        <dbReference type="Proteomes" id="UP000708208"/>
    </source>
</evidence>
<reference evidence="2" key="1">
    <citation type="submission" date="2021-06" db="EMBL/GenBank/DDBJ databases">
        <authorList>
            <person name="Hodson N. C."/>
            <person name="Mongue J. A."/>
            <person name="Jaron S. K."/>
        </authorList>
    </citation>
    <scope>NUCLEOTIDE SEQUENCE</scope>
</reference>
<feature type="signal peptide" evidence="1">
    <location>
        <begin position="1"/>
        <end position="23"/>
    </location>
</feature>
<dbReference type="Proteomes" id="UP000708208">
    <property type="component" value="Unassembled WGS sequence"/>
</dbReference>
<keyword evidence="1" id="KW-0732">Signal</keyword>
<evidence type="ECO:0008006" key="4">
    <source>
        <dbReference type="Google" id="ProtNLM"/>
    </source>
</evidence>
<name>A0A8J2JAD5_9HEXA</name>
<protein>
    <recommendedName>
        <fullName evidence="4">G domain-containing protein</fullName>
    </recommendedName>
</protein>
<organism evidence="2 3">
    <name type="scientific">Allacma fusca</name>
    <dbReference type="NCBI Taxonomy" id="39272"/>
    <lineage>
        <taxon>Eukaryota</taxon>
        <taxon>Metazoa</taxon>
        <taxon>Ecdysozoa</taxon>
        <taxon>Arthropoda</taxon>
        <taxon>Hexapoda</taxon>
        <taxon>Collembola</taxon>
        <taxon>Symphypleona</taxon>
        <taxon>Sminthuridae</taxon>
        <taxon>Allacma</taxon>
    </lineage>
</organism>
<feature type="non-terminal residue" evidence="2">
    <location>
        <position position="569"/>
    </location>
</feature>
<evidence type="ECO:0000313" key="2">
    <source>
        <dbReference type="EMBL" id="CAG7717073.1"/>
    </source>
</evidence>
<dbReference type="AlphaFoldDB" id="A0A8J2JAD5"/>
<comment type="caution">
    <text evidence="2">The sequence shown here is derived from an EMBL/GenBank/DDBJ whole genome shotgun (WGS) entry which is preliminary data.</text>
</comment>
<sequence length="569" mass="63150">MISTKVASFCVFSLLYFCRTGISSPTTWQRASTRPKQPSYLGEDTTVDDAERVIRAGESMTQLLDTKKDIVLVIGNTGAGKTTITKFLTEFEKLEAYNAVDRILIRDTDQKISVDSTMVSKTIYPELFIDQTTGTAFYDLPGFSDTRNTSIELANAVLMKKVADHAQKVKLLFIVNYSSLRTGETRTDLKAFIEQSVELVKNPGKFKNGIALVATKVEGAKRRESIIQGIASYLTDARADLEEIFHDSKKRKAGQDLIDAFLSKDGSGNYNRISFFKQPIRTGPLNQFPEIRSQRTHMASVLESNIQYVASSPNDFGLTVSPAAKLVAAKLAERINERITMTMASLGNRLASNLEEKIRTSTWSSVGVLMKMPKVLENMLTTLTSTTTLQAFTETLKTIVSHLQMGQSTTEELAILKQRETTLKFLAEISGSTFPASILDWSQSIQISIKSFGVAVSKKVADFGTDMERKISAITQQVSSNFLKKLNSTGTAQQKQQILEKFNAGVKNAKDNLLRAKTVNGFIRQVKQHVGILDKEVLTTSLGELTTDINFDDTLPFKILNWMGPFEKL</sequence>
<feature type="non-terminal residue" evidence="2">
    <location>
        <position position="1"/>
    </location>
</feature>
<accession>A0A8J2JAD5</accession>
<evidence type="ECO:0000256" key="1">
    <source>
        <dbReference type="SAM" id="SignalP"/>
    </source>
</evidence>
<keyword evidence="3" id="KW-1185">Reference proteome</keyword>
<dbReference type="OrthoDB" id="2386367at2759"/>
<gene>
    <name evidence="2" type="ORF">AFUS01_LOCUS6549</name>
</gene>
<feature type="chain" id="PRO_5035247670" description="G domain-containing protein" evidence="1">
    <location>
        <begin position="24"/>
        <end position="569"/>
    </location>
</feature>
<proteinExistence type="predicted"/>